<keyword evidence="3" id="KW-1185">Reference proteome</keyword>
<reference evidence="2" key="2">
    <citation type="journal article" date="2024" name="Plant">
        <title>Genomic evolution and insights into agronomic trait innovations of Sesamum species.</title>
        <authorList>
            <person name="Miao H."/>
            <person name="Wang L."/>
            <person name="Qu L."/>
            <person name="Liu H."/>
            <person name="Sun Y."/>
            <person name="Le M."/>
            <person name="Wang Q."/>
            <person name="Wei S."/>
            <person name="Zheng Y."/>
            <person name="Lin W."/>
            <person name="Duan Y."/>
            <person name="Cao H."/>
            <person name="Xiong S."/>
            <person name="Wang X."/>
            <person name="Wei L."/>
            <person name="Li C."/>
            <person name="Ma Q."/>
            <person name="Ju M."/>
            <person name="Zhao R."/>
            <person name="Li G."/>
            <person name="Mu C."/>
            <person name="Tian Q."/>
            <person name="Mei H."/>
            <person name="Zhang T."/>
            <person name="Gao T."/>
            <person name="Zhang H."/>
        </authorList>
    </citation>
    <scope>NUCLEOTIDE SEQUENCE</scope>
    <source>
        <strain evidence="2">K16</strain>
    </source>
</reference>
<comment type="caution">
    <text evidence="2">The sequence shown here is derived from an EMBL/GenBank/DDBJ whole genome shotgun (WGS) entry which is preliminary data.</text>
</comment>
<dbReference type="Proteomes" id="UP001289374">
    <property type="component" value="Unassembled WGS sequence"/>
</dbReference>
<dbReference type="PANTHER" id="PTHR36723:SF1">
    <property type="entry name" value="F22C12.19"/>
    <property type="match status" value="1"/>
</dbReference>
<proteinExistence type="predicted"/>
<dbReference type="AlphaFoldDB" id="A0AAE2BKZ4"/>
<dbReference type="PANTHER" id="PTHR36723">
    <property type="entry name" value="F22C12.19"/>
    <property type="match status" value="1"/>
</dbReference>
<protein>
    <submittedName>
        <fullName evidence="2">Uncharacterized protein</fullName>
    </submittedName>
</protein>
<evidence type="ECO:0000313" key="2">
    <source>
        <dbReference type="EMBL" id="KAK4389238.1"/>
    </source>
</evidence>
<evidence type="ECO:0000313" key="3">
    <source>
        <dbReference type="Proteomes" id="UP001289374"/>
    </source>
</evidence>
<reference evidence="2" key="1">
    <citation type="submission" date="2020-06" db="EMBL/GenBank/DDBJ databases">
        <authorList>
            <person name="Li T."/>
            <person name="Hu X."/>
            <person name="Zhang T."/>
            <person name="Song X."/>
            <person name="Zhang H."/>
            <person name="Dai N."/>
            <person name="Sheng W."/>
            <person name="Hou X."/>
            <person name="Wei L."/>
        </authorList>
    </citation>
    <scope>NUCLEOTIDE SEQUENCE</scope>
    <source>
        <strain evidence="2">K16</strain>
        <tissue evidence="2">Leaf</tissue>
    </source>
</reference>
<sequence>MGSAEGFVGSGSVEVGEVRRQVEGACSSGAPRGIYGLKSELIDITKYVNELSLDELLRGHYDYPSIAKDKGKNVSNSNSSFLQSYRKACSILQDQKVHQTQKCAEINSSFFQQVSTGSMMTGSAADQIDYNRGESVTAELPSLISFILKVKESGDEIKPSKSISDSPLYLPKDILERLTLPLPKDLDSLLSDASKTTSSLKSCDPRLGKTLFQRTGLPSFPWSHSFSGHSKLGADSVKLSTSRTMCNARWFKVKSSSTPQKDPVSSVWEIESLTFDQNLVPKVNLTSGSPENQTASVERVLSSSGACSTSRVPEDEHSPTYAAAKMLCDMATSSLKENLCTRVKLLKKPPQMAKKAWKSKASEKPTKLFDTPKSTMRPHNPVKVGGVGSPLKKLRLSTDVKHACIGHTDSVKRETLHWSAPMPPASPSTKLFRGTSSGLDSYSINLVHTSYMMKPRRGA</sequence>
<feature type="region of interest" description="Disordered" evidence="1">
    <location>
        <begin position="351"/>
        <end position="389"/>
    </location>
</feature>
<accession>A0AAE2BKZ4</accession>
<evidence type="ECO:0000256" key="1">
    <source>
        <dbReference type="SAM" id="MobiDB-lite"/>
    </source>
</evidence>
<organism evidence="2 3">
    <name type="scientific">Sesamum angolense</name>
    <dbReference type="NCBI Taxonomy" id="2727404"/>
    <lineage>
        <taxon>Eukaryota</taxon>
        <taxon>Viridiplantae</taxon>
        <taxon>Streptophyta</taxon>
        <taxon>Embryophyta</taxon>
        <taxon>Tracheophyta</taxon>
        <taxon>Spermatophyta</taxon>
        <taxon>Magnoliopsida</taxon>
        <taxon>eudicotyledons</taxon>
        <taxon>Gunneridae</taxon>
        <taxon>Pentapetalae</taxon>
        <taxon>asterids</taxon>
        <taxon>lamiids</taxon>
        <taxon>Lamiales</taxon>
        <taxon>Pedaliaceae</taxon>
        <taxon>Sesamum</taxon>
    </lineage>
</organism>
<name>A0AAE2BKZ4_9LAMI</name>
<dbReference type="EMBL" id="JACGWL010000013">
    <property type="protein sequence ID" value="KAK4389238.1"/>
    <property type="molecule type" value="Genomic_DNA"/>
</dbReference>
<gene>
    <name evidence="2" type="ORF">Sango_2260800</name>
</gene>